<proteinExistence type="predicted"/>
<keyword evidence="1" id="KW-0812">Transmembrane</keyword>
<accession>A0A9P3GUI4</accession>
<comment type="caution">
    <text evidence="2">The sequence shown here is derived from an EMBL/GenBank/DDBJ whole genome shotgun (WGS) entry which is preliminary data.</text>
</comment>
<name>A0A9P3GUI4_9APHY</name>
<feature type="transmembrane region" description="Helical" evidence="1">
    <location>
        <begin position="96"/>
        <end position="120"/>
    </location>
</feature>
<reference evidence="2 3" key="1">
    <citation type="submission" date="2021-08" db="EMBL/GenBank/DDBJ databases">
        <title>Draft Genome Sequence of Phanerochaete sordida strain YK-624.</title>
        <authorList>
            <person name="Mori T."/>
            <person name="Dohra H."/>
            <person name="Suzuki T."/>
            <person name="Kawagishi H."/>
            <person name="Hirai H."/>
        </authorList>
    </citation>
    <scope>NUCLEOTIDE SEQUENCE [LARGE SCALE GENOMIC DNA]</scope>
    <source>
        <strain evidence="2 3">YK-624</strain>
    </source>
</reference>
<dbReference type="OrthoDB" id="2804453at2759"/>
<gene>
    <name evidence="2" type="ORF">PsYK624_159650</name>
</gene>
<evidence type="ECO:0000313" key="2">
    <source>
        <dbReference type="EMBL" id="GJE99694.1"/>
    </source>
</evidence>
<keyword evidence="3" id="KW-1185">Reference proteome</keyword>
<organism evidence="2 3">
    <name type="scientific">Phanerochaete sordida</name>
    <dbReference type="NCBI Taxonomy" id="48140"/>
    <lineage>
        <taxon>Eukaryota</taxon>
        <taxon>Fungi</taxon>
        <taxon>Dikarya</taxon>
        <taxon>Basidiomycota</taxon>
        <taxon>Agaricomycotina</taxon>
        <taxon>Agaricomycetes</taxon>
        <taxon>Polyporales</taxon>
        <taxon>Phanerochaetaceae</taxon>
        <taxon>Phanerochaete</taxon>
    </lineage>
</organism>
<feature type="transmembrane region" description="Helical" evidence="1">
    <location>
        <begin position="606"/>
        <end position="626"/>
    </location>
</feature>
<keyword evidence="1" id="KW-1133">Transmembrane helix</keyword>
<feature type="transmembrane region" description="Helical" evidence="1">
    <location>
        <begin position="168"/>
        <end position="189"/>
    </location>
</feature>
<dbReference type="AlphaFoldDB" id="A0A9P3GUI4"/>
<feature type="transmembrane region" description="Helical" evidence="1">
    <location>
        <begin position="56"/>
        <end position="76"/>
    </location>
</feature>
<dbReference type="EMBL" id="BPQB01000117">
    <property type="protein sequence ID" value="GJE99694.1"/>
    <property type="molecule type" value="Genomic_DNA"/>
</dbReference>
<keyword evidence="1" id="KW-0472">Membrane</keyword>
<dbReference type="Proteomes" id="UP000703269">
    <property type="component" value="Unassembled WGS sequence"/>
</dbReference>
<sequence length="707" mass="74971">MFRPQRPASASTTRARGDTFVLEEVSETTVLTDQPQARGTVPQKHAAEARHHWRDAALCILLHVLLLLVHVALLVVFSRHYEHAATLSITHASTTWAPLVVGTIQQAFATIYTAALVLVTQRLALRAALRTRQTLTAVHDKNAAWLGLGSALGALWQQTKVRAAPGGVALVAFYLACVFMLHISVPGLFHVVPYNASALQTVRTRLARANYTANMVSAYDGLLSYNQINKIGLLDSMVYDVVPQVPGASGNATVNAAVYDVQCMALPNVVIYGMPSAGTTPESFFNLDATGAVAVLKLPYYQAVYSGYVYNITNPANNSKPCDQTNCWAPLILASTVPIIDSSGAPPPTSSGNPWTNWQAAALQSVPDPDDNTLWYTAMMTAVQMVACSVDIHDIQINVSAATLQPLESPPVPTEATWTSFAWPGDLTRTDSRLLAAQNAPSLSPASGHQNTIRTTYAPISNLNASQIAGPVFVARPEGSFFPTPADQLELQILESNASAQVLLLPTAFDSFVTADLGIAAQNRTSVSLAELNHSVAKALAAVHWYGQSLGYSSSQVLDDGQLQSPVSVANPLIISASQSPITEYGETVVTVVEARYYLNLSLTPLIVGTAGSAVLLLVAIALILSPPSSRPSLSRGPAIDRAGIDSAGILQITWLLGNEPHIAAVGSPRLGALRTAGMFELNAGGGGPEKVGGKGRDVYSEVAYLD</sequence>
<protein>
    <submittedName>
        <fullName evidence="2">Uncharacterized protein</fullName>
    </submittedName>
</protein>
<evidence type="ECO:0000256" key="1">
    <source>
        <dbReference type="SAM" id="Phobius"/>
    </source>
</evidence>
<evidence type="ECO:0000313" key="3">
    <source>
        <dbReference type="Proteomes" id="UP000703269"/>
    </source>
</evidence>